<gene>
    <name evidence="1" type="ORF">EDB81DRAFT_770768</name>
</gene>
<evidence type="ECO:0000313" key="2">
    <source>
        <dbReference type="Proteomes" id="UP000738349"/>
    </source>
</evidence>
<dbReference type="AlphaFoldDB" id="A0A9P9FUS4"/>
<dbReference type="EMBL" id="JAGMUV010000001">
    <property type="protein sequence ID" value="KAH7175731.1"/>
    <property type="molecule type" value="Genomic_DNA"/>
</dbReference>
<dbReference type="Pfam" id="PF15891">
    <property type="entry name" value="Nuc_deoxyri_tr2"/>
    <property type="match status" value="1"/>
</dbReference>
<dbReference type="Gene3D" id="3.40.50.450">
    <property type="match status" value="1"/>
</dbReference>
<organism evidence="1 2">
    <name type="scientific">Dactylonectria macrodidyma</name>
    <dbReference type="NCBI Taxonomy" id="307937"/>
    <lineage>
        <taxon>Eukaryota</taxon>
        <taxon>Fungi</taxon>
        <taxon>Dikarya</taxon>
        <taxon>Ascomycota</taxon>
        <taxon>Pezizomycotina</taxon>
        <taxon>Sordariomycetes</taxon>
        <taxon>Hypocreomycetidae</taxon>
        <taxon>Hypocreales</taxon>
        <taxon>Nectriaceae</taxon>
        <taxon>Dactylonectria</taxon>
    </lineage>
</organism>
<proteinExistence type="predicted"/>
<reference evidence="1" key="1">
    <citation type="journal article" date="2021" name="Nat. Commun.">
        <title>Genetic determinants of endophytism in the Arabidopsis root mycobiome.</title>
        <authorList>
            <person name="Mesny F."/>
            <person name="Miyauchi S."/>
            <person name="Thiergart T."/>
            <person name="Pickel B."/>
            <person name="Atanasova L."/>
            <person name="Karlsson M."/>
            <person name="Huettel B."/>
            <person name="Barry K.W."/>
            <person name="Haridas S."/>
            <person name="Chen C."/>
            <person name="Bauer D."/>
            <person name="Andreopoulos W."/>
            <person name="Pangilinan J."/>
            <person name="LaButti K."/>
            <person name="Riley R."/>
            <person name="Lipzen A."/>
            <person name="Clum A."/>
            <person name="Drula E."/>
            <person name="Henrissat B."/>
            <person name="Kohler A."/>
            <person name="Grigoriev I.V."/>
            <person name="Martin F.M."/>
            <person name="Hacquard S."/>
        </authorList>
    </citation>
    <scope>NUCLEOTIDE SEQUENCE</scope>
    <source>
        <strain evidence="1">MPI-CAGE-AT-0147</strain>
    </source>
</reference>
<name>A0A9P9FUS4_9HYPO</name>
<protein>
    <submittedName>
        <fullName evidence="1">Uncharacterized protein</fullName>
    </submittedName>
</protein>
<dbReference type="InterPro" id="IPR039470">
    <property type="entry name" value="Nuc_deoxyri_tr2"/>
</dbReference>
<dbReference type="Proteomes" id="UP000738349">
    <property type="component" value="Unassembled WGS sequence"/>
</dbReference>
<keyword evidence="2" id="KW-1185">Reference proteome</keyword>
<sequence length="207" mass="23409">MTGEESSRTQGEVEHVSRVVKVPTKIEFETRVRVYFAGSAQEQGAVDWRQSLMASLADEDVVFYDPTRDNQPGRGDLVGNHVVEQAQWEMDCLRMTDIAVFFFNGDTESSTVLLQLGMAVEACSSPLQRVVVCVEPEYAEAVYVRMFCNTNRFEYVTELSALHPALSTAIEECAFNAYKDGVVMWWREPCCARQRERREKLGLTSTA</sequence>
<evidence type="ECO:0000313" key="1">
    <source>
        <dbReference type="EMBL" id="KAH7175731.1"/>
    </source>
</evidence>
<dbReference type="OrthoDB" id="10350379at2759"/>
<accession>A0A9P9FUS4</accession>
<comment type="caution">
    <text evidence="1">The sequence shown here is derived from an EMBL/GenBank/DDBJ whole genome shotgun (WGS) entry which is preliminary data.</text>
</comment>